<reference evidence="2" key="1">
    <citation type="submission" date="2016-11" db="UniProtKB">
        <authorList>
            <consortium name="WormBaseParasite"/>
        </authorList>
    </citation>
    <scope>IDENTIFICATION</scope>
    <source>
        <strain evidence="2">KR3021</strain>
    </source>
</reference>
<organism evidence="1 2">
    <name type="scientific">Rhabditophanes sp. KR3021</name>
    <dbReference type="NCBI Taxonomy" id="114890"/>
    <lineage>
        <taxon>Eukaryota</taxon>
        <taxon>Metazoa</taxon>
        <taxon>Ecdysozoa</taxon>
        <taxon>Nematoda</taxon>
        <taxon>Chromadorea</taxon>
        <taxon>Rhabditida</taxon>
        <taxon>Tylenchina</taxon>
        <taxon>Panagrolaimomorpha</taxon>
        <taxon>Strongyloidoidea</taxon>
        <taxon>Alloionematidae</taxon>
        <taxon>Rhabditophanes</taxon>
    </lineage>
</organism>
<protein>
    <submittedName>
        <fullName evidence="2">SH2 domain-containing protein</fullName>
    </submittedName>
</protein>
<dbReference type="Proteomes" id="UP000095286">
    <property type="component" value="Unplaced"/>
</dbReference>
<proteinExistence type="predicted"/>
<dbReference type="WBParaSite" id="RSKR_0000819800.1">
    <property type="protein sequence ID" value="RSKR_0000819800.1"/>
    <property type="gene ID" value="RSKR_0000819800"/>
</dbReference>
<name>A0AC35U535_9BILA</name>
<sequence length="707" mass="80070">MTDFKSLLISISKECQHLYDENKDLQGRFVNDLAELQRYQHAINALANEGRRDQLEHAKQAMAEFQRKASFLYQQLSEKRSLLVNKLNTGLSCIAKHQNVLISQRLFEWKNMQKLQQIGIPFENKDAVLDDIQNDFEQIAEHSWQLRTFTSWLTDLMGREPQLKDNMAQQHVATLAVIFDNLTKLLCMLVSQSFVVAYQPEPVLKTQHKFTAEVRLLIGDKLGVKQQLMNTSVNVTIIAEEEAKLLAMGEIPEKDVKSVGTISNDSEKLTLDDKGHMSAKFNNSKLTRIAHRKPPPKAFQQDVKTVVQTATDQKYALIFHITMFQLINLGTFDLWTLSLPLMVTVHGSQDCDAQGVILWQRAFGSVNRDACSDDVQAVTWPDIAHILKHKFSLFTGASRPLCESDLNYLGEKLVGNIHVEHKPITFVRFAKHNIRDDVTFSFWEWFFCTMQLIKQKLLKHWDEGWLIGFISKGDASQKMMNSAQTSFLFRFSDTVTGALSIGFVCPEEDDVMVPFHLSPFSIKDLDQLSLTQRIQSCPQLQDIKYLYPNIDKEEMLRCFESDESNKADSPTEYIQSEIVMVAKISTMQKHSASSILSSGTPSPMGMSRCLDWSPGDVLYQSNQMDCSDDVSAMLSNATLDGPNIASLLGTGYNTQVPTQPLPSVDLSFMDSQFGSNHANQFSMMDNKPTPNNGHIPHMGGHHHYSNQ</sequence>
<evidence type="ECO:0000313" key="2">
    <source>
        <dbReference type="WBParaSite" id="RSKR_0000819800.1"/>
    </source>
</evidence>
<accession>A0AC35U535</accession>
<evidence type="ECO:0000313" key="1">
    <source>
        <dbReference type="Proteomes" id="UP000095286"/>
    </source>
</evidence>